<accession>A0A9X7B7H7</accession>
<evidence type="ECO:0000313" key="2">
    <source>
        <dbReference type="Proteomes" id="UP000226257"/>
    </source>
</evidence>
<dbReference type="PROSITE" id="PS51257">
    <property type="entry name" value="PROKAR_LIPOPROTEIN"/>
    <property type="match status" value="1"/>
</dbReference>
<dbReference type="Proteomes" id="UP000226257">
    <property type="component" value="Unassembled WGS sequence"/>
</dbReference>
<evidence type="ECO:0000313" key="1">
    <source>
        <dbReference type="EMBL" id="PFV02852.1"/>
    </source>
</evidence>
<sequence length="104" mass="11332">MKMKKPAQKVLVGTLVVTGLLSGASCILLPTSKAYAAERLSNDNANVKKELLQKFAQSNISFINVDRIIHPIPADIQTVMNKDQQGEYGNVKEDLFFSVGHASS</sequence>
<dbReference type="RefSeq" id="WP_098660154.1">
    <property type="nucleotide sequence ID" value="NZ_NVDQ01000037.1"/>
</dbReference>
<dbReference type="AlphaFoldDB" id="A0A9X7B7H7"/>
<organism evidence="1 2">
    <name type="scientific">Bacillus cereus</name>
    <dbReference type="NCBI Taxonomy" id="1396"/>
    <lineage>
        <taxon>Bacteria</taxon>
        <taxon>Bacillati</taxon>
        <taxon>Bacillota</taxon>
        <taxon>Bacilli</taxon>
        <taxon>Bacillales</taxon>
        <taxon>Bacillaceae</taxon>
        <taxon>Bacillus</taxon>
        <taxon>Bacillus cereus group</taxon>
    </lineage>
</organism>
<comment type="caution">
    <text evidence="1">The sequence shown here is derived from an EMBL/GenBank/DDBJ whole genome shotgun (WGS) entry which is preliminary data.</text>
</comment>
<proteinExistence type="predicted"/>
<protein>
    <submittedName>
        <fullName evidence="1">Uncharacterized protein</fullName>
    </submittedName>
</protein>
<dbReference type="EMBL" id="NVDQ01000037">
    <property type="protein sequence ID" value="PFV02852.1"/>
    <property type="molecule type" value="Genomic_DNA"/>
</dbReference>
<reference evidence="1 2" key="1">
    <citation type="submission" date="2017-09" db="EMBL/GenBank/DDBJ databases">
        <title>Large-scale bioinformatics analysis of Bacillus genomes uncovers conserved roles of natural products in bacterial physiology.</title>
        <authorList>
            <consortium name="Agbiome Team Llc"/>
            <person name="Bleich R.M."/>
            <person name="Grubbs K.J."/>
            <person name="Santa Maria K.C."/>
            <person name="Allen S.E."/>
            <person name="Farag S."/>
            <person name="Shank E.A."/>
            <person name="Bowers A."/>
        </authorList>
    </citation>
    <scope>NUCLEOTIDE SEQUENCE [LARGE SCALE GENOMIC DNA]</scope>
    <source>
        <strain evidence="1 2">AFS060282</strain>
    </source>
</reference>
<name>A0A9X7B7H7_BACCE</name>
<gene>
    <name evidence="1" type="ORF">COK98_25835</name>
</gene>